<dbReference type="EMBL" id="VLPK01000003">
    <property type="protein sequence ID" value="TSJ39681.1"/>
    <property type="molecule type" value="Genomic_DNA"/>
</dbReference>
<keyword evidence="1" id="KW-1133">Transmembrane helix</keyword>
<protein>
    <submittedName>
        <fullName evidence="2">Uncharacterized protein</fullName>
    </submittedName>
</protein>
<evidence type="ECO:0000313" key="2">
    <source>
        <dbReference type="EMBL" id="TSJ39681.1"/>
    </source>
</evidence>
<name>A0A556MID4_9SPHI</name>
<accession>A0A556MID4</accession>
<sequence length="165" mass="18809">MKINEYEAGMLDTVLEAFGNNDKLSREQLLKIFDGDEPLAHAIVTLLLDAQLVNALEYTKEDELPGLIIREPKAILLIKNGGFTAKYMVSESTNNAQADLSKLQQENLLHQNEKMTYEKILGIMEEMIRSLELKNKRFELIKSILWLLGLVNVGLVIWIIKLIIK</sequence>
<gene>
    <name evidence="2" type="ORF">FO440_18250</name>
</gene>
<reference evidence="2 3" key="1">
    <citation type="submission" date="2019-07" db="EMBL/GenBank/DDBJ databases">
        <authorList>
            <person name="Huq M.A."/>
        </authorList>
    </citation>
    <scope>NUCLEOTIDE SEQUENCE [LARGE SCALE GENOMIC DNA]</scope>
    <source>
        <strain evidence="2 3">MAH-19</strain>
    </source>
</reference>
<comment type="caution">
    <text evidence="2">The sequence shown here is derived from an EMBL/GenBank/DDBJ whole genome shotgun (WGS) entry which is preliminary data.</text>
</comment>
<evidence type="ECO:0000256" key="1">
    <source>
        <dbReference type="SAM" id="Phobius"/>
    </source>
</evidence>
<keyword evidence="3" id="KW-1185">Reference proteome</keyword>
<dbReference type="OrthoDB" id="794630at2"/>
<dbReference type="RefSeq" id="WP_144249718.1">
    <property type="nucleotide sequence ID" value="NZ_VLPK01000003.1"/>
</dbReference>
<dbReference type="Proteomes" id="UP000318733">
    <property type="component" value="Unassembled WGS sequence"/>
</dbReference>
<dbReference type="AlphaFoldDB" id="A0A556MID4"/>
<keyword evidence="1" id="KW-0812">Transmembrane</keyword>
<keyword evidence="1" id="KW-0472">Membrane</keyword>
<organism evidence="2 3">
    <name type="scientific">Mucilaginibacter corticis</name>
    <dbReference type="NCBI Taxonomy" id="2597670"/>
    <lineage>
        <taxon>Bacteria</taxon>
        <taxon>Pseudomonadati</taxon>
        <taxon>Bacteroidota</taxon>
        <taxon>Sphingobacteriia</taxon>
        <taxon>Sphingobacteriales</taxon>
        <taxon>Sphingobacteriaceae</taxon>
        <taxon>Mucilaginibacter</taxon>
    </lineage>
</organism>
<feature type="transmembrane region" description="Helical" evidence="1">
    <location>
        <begin position="144"/>
        <end position="164"/>
    </location>
</feature>
<evidence type="ECO:0000313" key="3">
    <source>
        <dbReference type="Proteomes" id="UP000318733"/>
    </source>
</evidence>
<proteinExistence type="predicted"/>